<dbReference type="Pfam" id="PF04471">
    <property type="entry name" value="Mrr_cat"/>
    <property type="match status" value="1"/>
</dbReference>
<dbReference type="GO" id="GO:0004519">
    <property type="term" value="F:endonuclease activity"/>
    <property type="evidence" value="ECO:0007669"/>
    <property type="project" value="InterPro"/>
</dbReference>
<dbReference type="GO" id="GO:0009307">
    <property type="term" value="P:DNA restriction-modification system"/>
    <property type="evidence" value="ECO:0007669"/>
    <property type="project" value="InterPro"/>
</dbReference>
<proteinExistence type="predicted"/>
<evidence type="ECO:0000259" key="1">
    <source>
        <dbReference type="Pfam" id="PF04471"/>
    </source>
</evidence>
<organism evidence="2">
    <name type="scientific">marine sediment metagenome</name>
    <dbReference type="NCBI Taxonomy" id="412755"/>
    <lineage>
        <taxon>unclassified sequences</taxon>
        <taxon>metagenomes</taxon>
        <taxon>ecological metagenomes</taxon>
    </lineage>
</organism>
<sequence length="130" mass="14840">RWIGIDISPTAIKIIQKRLKQFLGAIEGVNYEVIGMPTTVEEVRKLEPFEFQNWVVIDKMRANASRKKVGDMGLDGYLTKNLYHDEAGIQVKQSDGVGRNVVDNFETALKRANYKKGYIVAFRFFGAHFN</sequence>
<name>X1GHW1_9ZZZZ</name>
<dbReference type="AlphaFoldDB" id="X1GHW1"/>
<dbReference type="InterPro" id="IPR007560">
    <property type="entry name" value="Restrct_endonuc_IV_Mrr"/>
</dbReference>
<feature type="domain" description="Restriction endonuclease type IV Mrr" evidence="1">
    <location>
        <begin position="44"/>
        <end position="126"/>
    </location>
</feature>
<protein>
    <recommendedName>
        <fullName evidence="1">Restriction endonuclease type IV Mrr domain-containing protein</fullName>
    </recommendedName>
</protein>
<comment type="caution">
    <text evidence="2">The sequence shown here is derived from an EMBL/GenBank/DDBJ whole genome shotgun (WGS) entry which is preliminary data.</text>
</comment>
<accession>X1GHW1</accession>
<evidence type="ECO:0000313" key="2">
    <source>
        <dbReference type="EMBL" id="GAH41204.1"/>
    </source>
</evidence>
<dbReference type="GO" id="GO:0003677">
    <property type="term" value="F:DNA binding"/>
    <property type="evidence" value="ECO:0007669"/>
    <property type="project" value="InterPro"/>
</dbReference>
<dbReference type="EMBL" id="BARU01008433">
    <property type="protein sequence ID" value="GAH41204.1"/>
    <property type="molecule type" value="Genomic_DNA"/>
</dbReference>
<reference evidence="2" key="1">
    <citation type="journal article" date="2014" name="Front. Microbiol.">
        <title>High frequency of phylogenetically diverse reductive dehalogenase-homologous genes in deep subseafloor sedimentary metagenomes.</title>
        <authorList>
            <person name="Kawai M."/>
            <person name="Futagami T."/>
            <person name="Toyoda A."/>
            <person name="Takaki Y."/>
            <person name="Nishi S."/>
            <person name="Hori S."/>
            <person name="Arai W."/>
            <person name="Tsubouchi T."/>
            <person name="Morono Y."/>
            <person name="Uchiyama I."/>
            <person name="Ito T."/>
            <person name="Fujiyama A."/>
            <person name="Inagaki F."/>
            <person name="Takami H."/>
        </authorList>
    </citation>
    <scope>NUCLEOTIDE SEQUENCE</scope>
    <source>
        <strain evidence="2">Expedition CK06-06</strain>
    </source>
</reference>
<gene>
    <name evidence="2" type="ORF">S03H2_16505</name>
</gene>
<feature type="non-terminal residue" evidence="2">
    <location>
        <position position="1"/>
    </location>
</feature>